<dbReference type="RefSeq" id="XP_070426106.1">
    <property type="nucleotide sequence ID" value="XM_070570005.1"/>
</dbReference>
<evidence type="ECO:0000313" key="2">
    <source>
        <dbReference type="Proteomes" id="UP001652662"/>
    </source>
</evidence>
<evidence type="ECO:0000313" key="3">
    <source>
        <dbReference type="RefSeq" id="XP_070426106.1"/>
    </source>
</evidence>
<feature type="compositionally biased region" description="Basic and acidic residues" evidence="1">
    <location>
        <begin position="1"/>
        <end position="14"/>
    </location>
</feature>
<name>A0ABM4KD51_EQUPR</name>
<feature type="region of interest" description="Disordered" evidence="1">
    <location>
        <begin position="1"/>
        <end position="45"/>
    </location>
</feature>
<sequence>MAAEQRELGRRRAPSDWPRGGAARTFRGGRLGNGSGPGGSAGSVGPAALRAAAACARAATWALGLWARRPSLGPAEEPRREAAARRTLHAGPRGLGAFSGPSWLPGLGAARSGSRFPPHSRGPAPRCGRRRPRRLRAAAAGRTVGAARGGHVASCARGDGGLLLWEMTGPPRRRRPPEGKGSHLLCCEQPYGEAHVARS</sequence>
<dbReference type="GeneID" id="139075218"/>
<organism evidence="2 3">
    <name type="scientific">Equus przewalskii</name>
    <name type="common">Przewalski's horse</name>
    <name type="synonym">Equus caballus przewalskii</name>
    <dbReference type="NCBI Taxonomy" id="9798"/>
    <lineage>
        <taxon>Eukaryota</taxon>
        <taxon>Metazoa</taxon>
        <taxon>Chordata</taxon>
        <taxon>Craniata</taxon>
        <taxon>Vertebrata</taxon>
        <taxon>Euteleostomi</taxon>
        <taxon>Mammalia</taxon>
        <taxon>Eutheria</taxon>
        <taxon>Laurasiatheria</taxon>
        <taxon>Perissodactyla</taxon>
        <taxon>Equidae</taxon>
        <taxon>Equus</taxon>
    </lineage>
</organism>
<gene>
    <name evidence="3" type="primary">LOC139075218</name>
</gene>
<keyword evidence="2" id="KW-1185">Reference proteome</keyword>
<feature type="compositionally biased region" description="Low complexity" evidence="1">
    <location>
        <begin position="19"/>
        <end position="28"/>
    </location>
</feature>
<reference evidence="3" key="1">
    <citation type="submission" date="2025-08" db="UniProtKB">
        <authorList>
            <consortium name="RefSeq"/>
        </authorList>
    </citation>
    <scope>IDENTIFICATION</scope>
    <source>
        <tissue evidence="3">Blood</tissue>
    </source>
</reference>
<proteinExistence type="predicted"/>
<accession>A0ABM4KD51</accession>
<feature type="region of interest" description="Disordered" evidence="1">
    <location>
        <begin position="106"/>
        <end position="133"/>
    </location>
</feature>
<evidence type="ECO:0000256" key="1">
    <source>
        <dbReference type="SAM" id="MobiDB-lite"/>
    </source>
</evidence>
<feature type="compositionally biased region" description="Gly residues" evidence="1">
    <location>
        <begin position="29"/>
        <end position="42"/>
    </location>
</feature>
<protein>
    <submittedName>
        <fullName evidence="3">Collagen alpha-2(I) chain-like</fullName>
    </submittedName>
</protein>
<dbReference type="Proteomes" id="UP001652662">
    <property type="component" value="Chromosome 13"/>
</dbReference>